<sequence length="57" mass="6661">MTKEEFERCGLKIGPSRRLVEIAEAFKSRSKCSFSYHSLKEVLKEYDSNKILLGIYM</sequence>
<dbReference type="Proteomes" id="UP000232688">
    <property type="component" value="Unassembled WGS sequence"/>
</dbReference>
<dbReference type="AlphaFoldDB" id="A0A2N0RD25"/>
<evidence type="ECO:0000313" key="2">
    <source>
        <dbReference type="Proteomes" id="UP000232688"/>
    </source>
</evidence>
<dbReference type="VEuPathDB" id="FungiDB:RhiirA1_425102"/>
<evidence type="ECO:0000313" key="1">
    <source>
        <dbReference type="EMBL" id="PKC61198.1"/>
    </source>
</evidence>
<protein>
    <submittedName>
        <fullName evidence="1">Uncharacterized protein</fullName>
    </submittedName>
</protein>
<dbReference type="VEuPathDB" id="FungiDB:FUN_024795"/>
<accession>A0A2N0RD25</accession>
<proteinExistence type="predicted"/>
<reference evidence="1 2" key="2">
    <citation type="submission" date="2017-10" db="EMBL/GenBank/DDBJ databases">
        <title>Genome analyses suggest a sexual origin of heterokaryosis in a supposedly ancient asexual fungus.</title>
        <authorList>
            <person name="Corradi N."/>
            <person name="Sedzielewska K."/>
            <person name="Noel J."/>
            <person name="Charron P."/>
            <person name="Farinelli L."/>
            <person name="Marton T."/>
            <person name="Kruger M."/>
            <person name="Pelin A."/>
            <person name="Brachmann A."/>
            <person name="Corradi N."/>
        </authorList>
    </citation>
    <scope>NUCLEOTIDE SEQUENCE [LARGE SCALE GENOMIC DNA]</scope>
    <source>
        <strain evidence="1 2">A1</strain>
    </source>
</reference>
<dbReference type="EMBL" id="LLXH01001020">
    <property type="protein sequence ID" value="PKC61198.1"/>
    <property type="molecule type" value="Genomic_DNA"/>
</dbReference>
<name>A0A2N0RD25_9GLOM</name>
<reference evidence="1 2" key="1">
    <citation type="submission" date="2017-10" db="EMBL/GenBank/DDBJ databases">
        <title>Extensive intraspecific genome diversity in a model arbuscular mycorrhizal fungus.</title>
        <authorList>
            <person name="Chen E.C.H."/>
            <person name="Morin E."/>
            <person name="Baudet D."/>
            <person name="Noel J."/>
            <person name="Ndikumana S."/>
            <person name="Charron P."/>
            <person name="St-Onge C."/>
            <person name="Giorgi J."/>
            <person name="Grigoriev I.V."/>
            <person name="Roux C."/>
            <person name="Martin F.M."/>
            <person name="Corradi N."/>
        </authorList>
    </citation>
    <scope>NUCLEOTIDE SEQUENCE [LARGE SCALE GENOMIC DNA]</scope>
    <source>
        <strain evidence="1 2">A1</strain>
    </source>
</reference>
<gene>
    <name evidence="1" type="ORF">RhiirA1_425102</name>
</gene>
<comment type="caution">
    <text evidence="1">The sequence shown here is derived from an EMBL/GenBank/DDBJ whole genome shotgun (WGS) entry which is preliminary data.</text>
</comment>
<organism evidence="1 2">
    <name type="scientific">Rhizophagus irregularis</name>
    <dbReference type="NCBI Taxonomy" id="588596"/>
    <lineage>
        <taxon>Eukaryota</taxon>
        <taxon>Fungi</taxon>
        <taxon>Fungi incertae sedis</taxon>
        <taxon>Mucoromycota</taxon>
        <taxon>Glomeromycotina</taxon>
        <taxon>Glomeromycetes</taxon>
        <taxon>Glomerales</taxon>
        <taxon>Glomeraceae</taxon>
        <taxon>Rhizophagus</taxon>
    </lineage>
</organism>